<proteinExistence type="predicted"/>
<evidence type="ECO:0008006" key="4">
    <source>
        <dbReference type="Google" id="ProtNLM"/>
    </source>
</evidence>
<protein>
    <recommendedName>
        <fullName evidence="4">Apea-like HEPN domain-containing protein</fullName>
    </recommendedName>
</protein>
<reference evidence="2" key="1">
    <citation type="submission" date="2021-08" db="EMBL/GenBank/DDBJ databases">
        <authorList>
            <person name="Stevens D.C."/>
        </authorList>
    </citation>
    <scope>NUCLEOTIDE SEQUENCE</scope>
    <source>
        <strain evidence="2">DSM 53165</strain>
    </source>
</reference>
<dbReference type="EMBL" id="JAIRAU010000008">
    <property type="protein sequence ID" value="MBZ5709645.1"/>
    <property type="molecule type" value="Genomic_DNA"/>
</dbReference>
<sequence length="563" mass="62799">MTKMPEHSPQLVTIQNSKRKALAQGQAIVSEDFVALTRLDNGEKWLSEWVNSPARFDAQELVVVTANRDKNRLIEGFLSLYYFNEAGVIPAAKGWERFVAILRNNDRPFEGSFAYRIWKASQTDEPVWYAEECLIYSDVSFAGELQALGPFDIKNNLPADADTMASLTVRYRLYRSANDFDYTFRQLLHTHPRYAEYRERILIPIADELACLISVATGRRLIGDSVASRWFGLSPDPLGEARDPGPRPKIQAQRHRSILPYYFSRERDNLATAEPVLRQYFSLSAPLAARFLRAAVLYKKALLQSDLEPDLAWIWGVGAIEALAEVPGDHAGALNRFVRFLIAHLPPPPPVRPPRGELTWDSSLKKSFEQIYAYRSDFLHAGHQFPSPMSRPPENLSAFFRKEEISGAEVFSERPRGGIGIGPTRYESEACPMQLHVFLYIVQGCLLKWLDLTSKAESAAAPTLPVSSRLEVTITPAADRIRVVVVDEDQTVVQDEKLPKADLLSSTLMNILPSGYEVSEIVLLRTSEVPAGAPASENLAESVTLPKEGDAPGDGGREGASNM</sequence>
<evidence type="ECO:0000313" key="3">
    <source>
        <dbReference type="Proteomes" id="UP001139031"/>
    </source>
</evidence>
<gene>
    <name evidence="2" type="ORF">K7C98_10260</name>
</gene>
<keyword evidence="3" id="KW-1185">Reference proteome</keyword>
<accession>A0ABS7TN74</accession>
<evidence type="ECO:0000313" key="2">
    <source>
        <dbReference type="EMBL" id="MBZ5709645.1"/>
    </source>
</evidence>
<name>A0ABS7TN74_9BACT</name>
<feature type="region of interest" description="Disordered" evidence="1">
    <location>
        <begin position="533"/>
        <end position="563"/>
    </location>
</feature>
<organism evidence="2 3">
    <name type="scientific">Nannocystis pusilla</name>
    <dbReference type="NCBI Taxonomy" id="889268"/>
    <lineage>
        <taxon>Bacteria</taxon>
        <taxon>Pseudomonadati</taxon>
        <taxon>Myxococcota</taxon>
        <taxon>Polyangia</taxon>
        <taxon>Nannocystales</taxon>
        <taxon>Nannocystaceae</taxon>
        <taxon>Nannocystis</taxon>
    </lineage>
</organism>
<dbReference type="Proteomes" id="UP001139031">
    <property type="component" value="Unassembled WGS sequence"/>
</dbReference>
<evidence type="ECO:0000256" key="1">
    <source>
        <dbReference type="SAM" id="MobiDB-lite"/>
    </source>
</evidence>
<dbReference type="RefSeq" id="WP_224191420.1">
    <property type="nucleotide sequence ID" value="NZ_JAIRAU010000008.1"/>
</dbReference>
<comment type="caution">
    <text evidence="2">The sequence shown here is derived from an EMBL/GenBank/DDBJ whole genome shotgun (WGS) entry which is preliminary data.</text>
</comment>